<sequence length="95" mass="10579">MKTFVKESHVTVSERSTSAFSVVSPQAVNPSPPPKSLPGPEEERTMAEKNKFVHAQSVAEHVKEAAPESREDETLNSDQVNSVESRFLQWLGDRE</sequence>
<evidence type="ECO:0000256" key="1">
    <source>
        <dbReference type="SAM" id="MobiDB-lite"/>
    </source>
</evidence>
<feature type="compositionally biased region" description="Polar residues" evidence="1">
    <location>
        <begin position="15"/>
        <end position="29"/>
    </location>
</feature>
<name>A0A7S1ZV98_9STRA</name>
<organism evidence="2">
    <name type="scientific">Ditylum brightwellii</name>
    <dbReference type="NCBI Taxonomy" id="49249"/>
    <lineage>
        <taxon>Eukaryota</taxon>
        <taxon>Sar</taxon>
        <taxon>Stramenopiles</taxon>
        <taxon>Ochrophyta</taxon>
        <taxon>Bacillariophyta</taxon>
        <taxon>Mediophyceae</taxon>
        <taxon>Lithodesmiophycidae</taxon>
        <taxon>Lithodesmiales</taxon>
        <taxon>Lithodesmiaceae</taxon>
        <taxon>Ditylum</taxon>
    </lineage>
</organism>
<proteinExistence type="predicted"/>
<dbReference type="EMBL" id="HBGN01032557">
    <property type="protein sequence ID" value="CAD9349610.1"/>
    <property type="molecule type" value="Transcribed_RNA"/>
</dbReference>
<feature type="region of interest" description="Disordered" evidence="1">
    <location>
        <begin position="15"/>
        <end position="46"/>
    </location>
</feature>
<protein>
    <submittedName>
        <fullName evidence="2">Uncharacterized protein</fullName>
    </submittedName>
</protein>
<feature type="compositionally biased region" description="Basic and acidic residues" evidence="1">
    <location>
        <begin position="60"/>
        <end position="73"/>
    </location>
</feature>
<evidence type="ECO:0000313" key="2">
    <source>
        <dbReference type="EMBL" id="CAD9349610.1"/>
    </source>
</evidence>
<dbReference type="AlphaFoldDB" id="A0A7S1ZV98"/>
<feature type="region of interest" description="Disordered" evidence="1">
    <location>
        <begin position="59"/>
        <end position="80"/>
    </location>
</feature>
<gene>
    <name evidence="2" type="ORF">DBRI1063_LOCUS21035</name>
</gene>
<accession>A0A7S1ZV98</accession>
<reference evidence="2" key="1">
    <citation type="submission" date="2021-01" db="EMBL/GenBank/DDBJ databases">
        <authorList>
            <person name="Corre E."/>
            <person name="Pelletier E."/>
            <person name="Niang G."/>
            <person name="Scheremetjew M."/>
            <person name="Finn R."/>
            <person name="Kale V."/>
            <person name="Holt S."/>
            <person name="Cochrane G."/>
            <person name="Meng A."/>
            <person name="Brown T."/>
            <person name="Cohen L."/>
        </authorList>
    </citation>
    <scope>NUCLEOTIDE SEQUENCE</scope>
    <source>
        <strain evidence="2">Pop2</strain>
    </source>
</reference>